<gene>
    <name evidence="1" type="ORF">RBSWK_01551</name>
</gene>
<dbReference type="EMBL" id="AMWG01000030">
    <property type="protein sequence ID" value="ELP34541.1"/>
    <property type="molecule type" value="Genomic_DNA"/>
</dbReference>
<name>L7CNC2_RHOBT</name>
<organism evidence="1 2">
    <name type="scientific">Rhodopirellula baltica SWK14</name>
    <dbReference type="NCBI Taxonomy" id="993516"/>
    <lineage>
        <taxon>Bacteria</taxon>
        <taxon>Pseudomonadati</taxon>
        <taxon>Planctomycetota</taxon>
        <taxon>Planctomycetia</taxon>
        <taxon>Pirellulales</taxon>
        <taxon>Pirellulaceae</taxon>
        <taxon>Rhodopirellula</taxon>
    </lineage>
</organism>
<evidence type="ECO:0000313" key="1">
    <source>
        <dbReference type="EMBL" id="ELP34541.1"/>
    </source>
</evidence>
<comment type="caution">
    <text evidence="1">The sequence shown here is derived from an EMBL/GenBank/DDBJ whole genome shotgun (WGS) entry which is preliminary data.</text>
</comment>
<dbReference type="PATRIC" id="fig|993516.3.peg.1647"/>
<accession>L7CNC2</accession>
<evidence type="ECO:0000313" key="2">
    <source>
        <dbReference type="Proteomes" id="UP000010959"/>
    </source>
</evidence>
<dbReference type="AlphaFoldDB" id="L7CNC2"/>
<protein>
    <submittedName>
        <fullName evidence="1">Uncharacterized protein</fullName>
    </submittedName>
</protein>
<dbReference type="Proteomes" id="UP000010959">
    <property type="component" value="Unassembled WGS sequence"/>
</dbReference>
<reference evidence="1 2" key="1">
    <citation type="journal article" date="2013" name="Mar. Genomics">
        <title>Expression of sulfatases in Rhodopirellula baltica and the diversity of sulfatases in the genus Rhodopirellula.</title>
        <authorList>
            <person name="Wegner C.E."/>
            <person name="Richter-Heitmann T."/>
            <person name="Klindworth A."/>
            <person name="Klockow C."/>
            <person name="Richter M."/>
            <person name="Achstetter T."/>
            <person name="Glockner F.O."/>
            <person name="Harder J."/>
        </authorList>
    </citation>
    <scope>NUCLEOTIDE SEQUENCE [LARGE SCALE GENOMIC DNA]</scope>
    <source>
        <strain evidence="1 2">SWK14</strain>
    </source>
</reference>
<proteinExistence type="predicted"/>
<sequence>MAAADFSCHQRPPHGILNLRLSDSAVSAIIVTDTVKNGVF</sequence>